<feature type="compositionally biased region" description="Polar residues" evidence="1">
    <location>
        <begin position="241"/>
        <end position="255"/>
    </location>
</feature>
<feature type="compositionally biased region" description="Low complexity" evidence="1">
    <location>
        <begin position="74"/>
        <end position="85"/>
    </location>
</feature>
<feature type="compositionally biased region" description="Low complexity" evidence="1">
    <location>
        <begin position="798"/>
        <end position="814"/>
    </location>
</feature>
<accession>A0A6P8ZR14</accession>
<feature type="compositionally biased region" description="Basic residues" evidence="1">
    <location>
        <begin position="632"/>
        <end position="642"/>
    </location>
</feature>
<dbReference type="OrthoDB" id="6382824at2759"/>
<protein>
    <submittedName>
        <fullName evidence="3">LOW QUALITY PROTEIN: mediator of DNA damage checkpoint protein 1-like</fullName>
    </submittedName>
</protein>
<feature type="region of interest" description="Disordered" evidence="1">
    <location>
        <begin position="1007"/>
        <end position="1069"/>
    </location>
</feature>
<dbReference type="RefSeq" id="XP_034246809.1">
    <property type="nucleotide sequence ID" value="XM_034390918.1"/>
</dbReference>
<keyword evidence="2" id="KW-1185">Reference proteome</keyword>
<feature type="non-terminal residue" evidence="3">
    <location>
        <position position="1"/>
    </location>
</feature>
<dbReference type="FunCoup" id="A0A6P8ZR14">
    <property type="interactions" value="2"/>
</dbReference>
<feature type="region of interest" description="Disordered" evidence="1">
    <location>
        <begin position="550"/>
        <end position="680"/>
    </location>
</feature>
<name>A0A6P8ZR14_THRPL</name>
<feature type="compositionally biased region" description="Basic residues" evidence="1">
    <location>
        <begin position="926"/>
        <end position="935"/>
    </location>
</feature>
<feature type="region of interest" description="Disordered" evidence="1">
    <location>
        <begin position="34"/>
        <end position="96"/>
    </location>
</feature>
<dbReference type="KEGG" id="tpal:117648413"/>
<feature type="compositionally biased region" description="Polar residues" evidence="1">
    <location>
        <begin position="1279"/>
        <end position="1288"/>
    </location>
</feature>
<feature type="region of interest" description="Disordered" evidence="1">
    <location>
        <begin position="707"/>
        <end position="814"/>
    </location>
</feature>
<evidence type="ECO:0000313" key="3">
    <source>
        <dbReference type="RefSeq" id="XP_034246809.1"/>
    </source>
</evidence>
<proteinExistence type="predicted"/>
<feature type="compositionally biased region" description="Basic residues" evidence="1">
    <location>
        <begin position="1119"/>
        <end position="1134"/>
    </location>
</feature>
<feature type="compositionally biased region" description="Low complexity" evidence="1">
    <location>
        <begin position="320"/>
        <end position="351"/>
    </location>
</feature>
<gene>
    <name evidence="3" type="primary">LOC117648413</name>
</gene>
<feature type="region of interest" description="Disordered" evidence="1">
    <location>
        <begin position="117"/>
        <end position="177"/>
    </location>
</feature>
<feature type="compositionally biased region" description="Low complexity" evidence="1">
    <location>
        <begin position="193"/>
        <end position="227"/>
    </location>
</feature>
<feature type="region of interest" description="Disordered" evidence="1">
    <location>
        <begin position="193"/>
        <end position="371"/>
    </location>
</feature>
<feature type="region of interest" description="Disordered" evidence="1">
    <location>
        <begin position="926"/>
        <end position="981"/>
    </location>
</feature>
<feature type="compositionally biased region" description="Polar residues" evidence="1">
    <location>
        <begin position="659"/>
        <end position="674"/>
    </location>
</feature>
<feature type="compositionally biased region" description="Low complexity" evidence="1">
    <location>
        <begin position="260"/>
        <end position="305"/>
    </location>
</feature>
<evidence type="ECO:0000313" key="2">
    <source>
        <dbReference type="Proteomes" id="UP000515158"/>
    </source>
</evidence>
<dbReference type="InParanoid" id="A0A6P8ZR14"/>
<feature type="compositionally biased region" description="Pro residues" evidence="1">
    <location>
        <begin position="145"/>
        <end position="163"/>
    </location>
</feature>
<feature type="region of interest" description="Disordered" evidence="1">
    <location>
        <begin position="1234"/>
        <end position="1311"/>
    </location>
</feature>
<organism evidence="3">
    <name type="scientific">Thrips palmi</name>
    <name type="common">Melon thrips</name>
    <dbReference type="NCBI Taxonomy" id="161013"/>
    <lineage>
        <taxon>Eukaryota</taxon>
        <taxon>Metazoa</taxon>
        <taxon>Ecdysozoa</taxon>
        <taxon>Arthropoda</taxon>
        <taxon>Hexapoda</taxon>
        <taxon>Insecta</taxon>
        <taxon>Pterygota</taxon>
        <taxon>Neoptera</taxon>
        <taxon>Paraneoptera</taxon>
        <taxon>Thysanoptera</taxon>
        <taxon>Terebrantia</taxon>
        <taxon>Thripoidea</taxon>
        <taxon>Thripidae</taxon>
        <taxon>Thrips</taxon>
    </lineage>
</organism>
<feature type="compositionally biased region" description="Low complexity" evidence="1">
    <location>
        <begin position="45"/>
        <end position="62"/>
    </location>
</feature>
<feature type="compositionally biased region" description="Low complexity" evidence="1">
    <location>
        <begin position="1086"/>
        <end position="1096"/>
    </location>
</feature>
<feature type="compositionally biased region" description="Low complexity" evidence="1">
    <location>
        <begin position="622"/>
        <end position="631"/>
    </location>
</feature>
<feature type="compositionally biased region" description="Basic and acidic residues" evidence="1">
    <location>
        <begin position="1099"/>
        <end position="1110"/>
    </location>
</feature>
<feature type="compositionally biased region" description="Polar residues" evidence="1">
    <location>
        <begin position="765"/>
        <end position="797"/>
    </location>
</feature>
<feature type="region of interest" description="Disordered" evidence="1">
    <location>
        <begin position="1083"/>
        <end position="1156"/>
    </location>
</feature>
<feature type="compositionally biased region" description="Low complexity" evidence="1">
    <location>
        <begin position="1234"/>
        <end position="1264"/>
    </location>
</feature>
<evidence type="ECO:0000256" key="1">
    <source>
        <dbReference type="SAM" id="MobiDB-lite"/>
    </source>
</evidence>
<feature type="compositionally biased region" description="Low complexity" evidence="1">
    <location>
        <begin position="575"/>
        <end position="598"/>
    </location>
</feature>
<feature type="compositionally biased region" description="Basic and acidic residues" evidence="1">
    <location>
        <begin position="1033"/>
        <end position="1043"/>
    </location>
</feature>
<feature type="compositionally biased region" description="Low complexity" evidence="1">
    <location>
        <begin position="117"/>
        <end position="138"/>
    </location>
</feature>
<dbReference type="Proteomes" id="UP000515158">
    <property type="component" value="Unplaced"/>
</dbReference>
<reference evidence="3" key="1">
    <citation type="submission" date="2025-08" db="UniProtKB">
        <authorList>
            <consortium name="RefSeq"/>
        </authorList>
    </citation>
    <scope>IDENTIFICATION</scope>
    <source>
        <tissue evidence="3">Total insect</tissue>
    </source>
</reference>
<feature type="compositionally biased region" description="Polar residues" evidence="1">
    <location>
        <begin position="1142"/>
        <end position="1152"/>
    </location>
</feature>
<dbReference type="GeneID" id="117648413"/>
<sequence length="1360" mass="147975">PANTAAVFDDGDLGLTPPKAPVVQRQIFSARQPSFFPQDFPPATPSHSPFFPAASPSAAPQGLGQGPQGKTLFGAPPQQPAAQSGGQPGANQFLQQIGIPDNLQQFILSPPKQDFPLPNVQQVLLGQQQSGFGQPLLPFSLPHNAPQPPQPPQRPAPPPPPAQLPLQSLNASQPNQKEEVQLLYVPVETLRQRGQLGQHQQRFLQPQQQQLQPQPQASSQFPSQASPNQPPRAQSHVLQYHPQNPNGQFTLSLNHPPNPFQQQQFPQQPFQHQFQHFPPLPQQQPFRQPPQQAFRDQPPQQTFREQPPPPQFQPHHHHFQQFNQFPPQQFQQPQQQSFQQFPSQHRFALPSPSTPAPPANHQFSPTTPAPHQPPLSVYMSPNNLRHDTKITDVLQLLKNARTIPVLDNVSPDSPQVFVGPANLHPPKGYAKFELPYLSSLDTNRVERKVNKLPFFVAPLSFQPPPGYSKILLPPPHIGSVVVNSNVSSSAPQQQATALPQLHEKDVVYTKTTAAPPAVQSTVTFSLPSEITPVNPRLPTLVNSLDEGRTVEQAATTPVSPVPASHTTPRRQPFLRPTTASTAAPATPTPTARSTSRRPLPTRPHPRTTEADPSFQSQRVNLGANANNAGNAKRGRKRLRNQHRLNGVNGVPQVLDDPVRSSTETLNTLSPTTESVLPPRFSPENINLLQDAISFPTERPGFVNSFQQTERPSFSSTSFQQTDRPSSFQQTEGPGSFQQTERPSFQQTERPSFQQTERPSFRQTERPSFSSTPFQQTDRPSFVQSERPSFNSFQTESQPSFTERPSFSPSFTPSSAPVFQEVTTERAVLQPASINGFLQQPQAEDPQSLNQIQQQEFFPTRLENGKVQYQYNLQQAENAETPADPQADFQPTFVRLRGRIQTQQQQPLLPHVPVELQKAVRPARVRVRRPGHRRHPTTTPSAPGADQSHADSKLAFALDNGDVGKDSQYGEKQPAAVPVDESLPTVPALEAHPTFDWAAHSGSALKNGWSAASSGNPQDLPPIQYSVSGVQGEVDAKPSEHSDDPNDYLEPSHGRPSRPASLDTISAQDVDNVMKALEEVGLLDENASASPAPASAPEQDILKEDSHKKAGDPATQKKSGNGRRRGNWVRVRVKRPRDGLATAESQNGASFPGNSVLAAAPGAKDSIVFDKVSPSAPSPSAADVELTAPTTTGVSFADDAVTALGEEQDADATATTPKISSLSIAADVAEDAVKAVEASAEPSAEPSPAEPASTSEPSAPSTLAPVTGSSEDDAADVLRVSTTSATPGSDAQDDVAHCRHHHTTTAGNVKQGELEQELNKFLGSTTSTKVSMETEICFRGRCIKTKADKEKSKKQDQVPVE</sequence>
<feature type="compositionally biased region" description="Polar residues" evidence="1">
    <location>
        <begin position="707"/>
        <end position="757"/>
    </location>
</feature>